<dbReference type="EMBL" id="JAWRVI010000011">
    <property type="protein sequence ID" value="KAK4091744.1"/>
    <property type="molecule type" value="Genomic_DNA"/>
</dbReference>
<reference evidence="8" key="1">
    <citation type="submission" date="2015-05" db="EMBL/GenBank/DDBJ databases">
        <authorList>
            <person name="Wang D.B."/>
            <person name="Wang M."/>
        </authorList>
    </citation>
    <scope>NUCLEOTIDE SEQUENCE</scope>
    <source>
        <strain evidence="8">36-1</strain>
    </source>
</reference>
<feature type="region of interest" description="Disordered" evidence="6">
    <location>
        <begin position="700"/>
        <end position="743"/>
    </location>
</feature>
<dbReference type="GO" id="GO:0004499">
    <property type="term" value="F:N,N-dimethylaniline monooxygenase activity"/>
    <property type="evidence" value="ECO:0007669"/>
    <property type="project" value="InterPro"/>
</dbReference>
<feature type="region of interest" description="Disordered" evidence="6">
    <location>
        <begin position="1"/>
        <end position="61"/>
    </location>
</feature>
<dbReference type="Proteomes" id="UP001287286">
    <property type="component" value="Unassembled WGS sequence"/>
</dbReference>
<comment type="caution">
    <text evidence="8">The sequence shown here is derived from an EMBL/GenBank/DDBJ whole genome shotgun (WGS) entry which is preliminary data.</text>
</comment>
<keyword evidence="4" id="KW-0521">NADP</keyword>
<evidence type="ECO:0000256" key="5">
    <source>
        <dbReference type="ARBA" id="ARBA00023002"/>
    </source>
</evidence>
<evidence type="ECO:0000313" key="8">
    <source>
        <dbReference type="EMBL" id="PWI75515.1"/>
    </source>
</evidence>
<keyword evidence="5" id="KW-0560">Oxidoreductase</keyword>
<keyword evidence="8" id="KW-0503">Monooxygenase</keyword>
<keyword evidence="2" id="KW-0285">Flavoprotein</keyword>
<dbReference type="PRINTS" id="PR00370">
    <property type="entry name" value="FMOXYGENASE"/>
</dbReference>
<feature type="region of interest" description="Disordered" evidence="6">
    <location>
        <begin position="80"/>
        <end position="112"/>
    </location>
</feature>
<organism evidence="8 9">
    <name type="scientific">Purpureocillium lilacinum</name>
    <name type="common">Paecilomyces lilacinus</name>
    <dbReference type="NCBI Taxonomy" id="33203"/>
    <lineage>
        <taxon>Eukaryota</taxon>
        <taxon>Fungi</taxon>
        <taxon>Dikarya</taxon>
        <taxon>Ascomycota</taxon>
        <taxon>Pezizomycotina</taxon>
        <taxon>Sordariomycetes</taxon>
        <taxon>Hypocreomycetidae</taxon>
        <taxon>Hypocreales</taxon>
        <taxon>Ophiocordycipitaceae</taxon>
        <taxon>Purpureocillium</taxon>
    </lineage>
</organism>
<evidence type="ECO:0000256" key="6">
    <source>
        <dbReference type="SAM" id="MobiDB-lite"/>
    </source>
</evidence>
<evidence type="ECO:0000313" key="7">
    <source>
        <dbReference type="EMBL" id="KAK4091744.1"/>
    </source>
</evidence>
<evidence type="ECO:0000256" key="2">
    <source>
        <dbReference type="ARBA" id="ARBA00022630"/>
    </source>
</evidence>
<dbReference type="InterPro" id="IPR000960">
    <property type="entry name" value="Flavin_mOase"/>
</dbReference>
<sequence>MATAEVFRTVEVGPQTRAQHAEEDGRGSARGPTAPPVVTPPSYRAAPAPLPRGAGPDSTPSTAALIVRSREADAHLVVADGLGDSGRGPRPSTCTCYGAPTHGGGRTWPPRRDTMVADGPAATTLSGPGSSPTLQLNGSMENVKIAVVGLGPAGLTAIKALREEGFNVVGFERRDRVGGLWSYSSDPSHTSVIQNTVSNISKFVSGFSDFPVPKEYPPYMTGSHVAEYFQAYARHFQLEQHIRFRTTVRRVLRDKLDSGWNVQVSGPDGESTLHFDKVVFGNGCETVPKWPPMPGKEKFKGTVLHGQSYRKADQFAGKRVLVVGIGNTACEVSLSLAGHVSTLYQSYRRGRIIVSRYLDDGVPTDSTIPWPVLRLKYLLDYSLPWLTVPLVDRFMQGKMISDAAREDPTEPGLSARARRKRAEKKITEDWRLVPCPSMAHEHPAVQEHFIPALYEGRITPVPGFKAFTGDDRVLLDDGKEIEVDAVIFCTGYSLDFSVMPELEMDGACDLPLVTADEAQSDTHVPHLPRLHRMLFPPRWASSAAFLSWIAPQEAVWCTCELASTAVAQVWAAESARELQRDQAPAGYRKPALLPSAAEMNAEVDEYHAWWRREWAKEPSVRPGYVRAHTFYRAMHELAGTGMYDNIDHLFALRGWRLWWQDRDLYKWLSKGPMNSYGWRVFETNPKGIPGCGRRALPEARKNVEEAASKEPLVQSSHADRSVRTIPEVQAGHEGRRNAEKSHA</sequence>
<keyword evidence="10" id="KW-1185">Reference proteome</keyword>
<dbReference type="InterPro" id="IPR050346">
    <property type="entry name" value="FMO-like"/>
</dbReference>
<feature type="compositionally biased region" description="Low complexity" evidence="6">
    <location>
        <begin position="44"/>
        <end position="56"/>
    </location>
</feature>
<dbReference type="GO" id="GO:0050661">
    <property type="term" value="F:NADP binding"/>
    <property type="evidence" value="ECO:0007669"/>
    <property type="project" value="InterPro"/>
</dbReference>
<feature type="compositionally biased region" description="Basic and acidic residues" evidence="6">
    <location>
        <begin position="730"/>
        <end position="743"/>
    </location>
</feature>
<evidence type="ECO:0000256" key="1">
    <source>
        <dbReference type="ARBA" id="ARBA00009183"/>
    </source>
</evidence>
<dbReference type="Proteomes" id="UP000245956">
    <property type="component" value="Unassembled WGS sequence"/>
</dbReference>
<dbReference type="InterPro" id="IPR020946">
    <property type="entry name" value="Flavin_mOase-like"/>
</dbReference>
<reference evidence="7" key="3">
    <citation type="submission" date="2023-11" db="EMBL/GenBank/DDBJ databases">
        <authorList>
            <person name="Beijen E."/>
            <person name="Ohm R.A."/>
        </authorList>
    </citation>
    <scope>NUCLEOTIDE SEQUENCE</scope>
    <source>
        <strain evidence="7">CBS 150709</strain>
    </source>
</reference>
<evidence type="ECO:0000256" key="3">
    <source>
        <dbReference type="ARBA" id="ARBA00022827"/>
    </source>
</evidence>
<dbReference type="InterPro" id="IPR036188">
    <property type="entry name" value="FAD/NAD-bd_sf"/>
</dbReference>
<dbReference type="GO" id="GO:0050660">
    <property type="term" value="F:flavin adenine dinucleotide binding"/>
    <property type="evidence" value="ECO:0007669"/>
    <property type="project" value="InterPro"/>
</dbReference>
<dbReference type="AlphaFoldDB" id="A0A2U3ELY5"/>
<comment type="similarity">
    <text evidence="1">Belongs to the FMO family.</text>
</comment>
<dbReference type="SUPFAM" id="SSF51905">
    <property type="entry name" value="FAD/NAD(P)-binding domain"/>
    <property type="match status" value="1"/>
</dbReference>
<reference evidence="8 9" key="2">
    <citation type="journal article" date="2016" name="Front. Microbiol.">
        <title>Genome and transcriptome sequences reveal the specific parasitism of the nematophagous Purpureocillium lilacinum 36-1.</title>
        <authorList>
            <person name="Xie J."/>
            <person name="Li S."/>
            <person name="Mo C."/>
            <person name="Xiao X."/>
            <person name="Peng D."/>
            <person name="Wang G."/>
            <person name="Xiao Y."/>
        </authorList>
    </citation>
    <scope>NUCLEOTIDE SEQUENCE [LARGE SCALE GENOMIC DNA]</scope>
    <source>
        <strain evidence="8 9">36-1</strain>
    </source>
</reference>
<dbReference type="Gene3D" id="3.50.50.60">
    <property type="entry name" value="FAD/NAD(P)-binding domain"/>
    <property type="match status" value="2"/>
</dbReference>
<protein>
    <submittedName>
        <fullName evidence="8">Flavin monooxygenase-like protein</fullName>
    </submittedName>
</protein>
<reference evidence="7 10" key="4">
    <citation type="journal article" date="2024" name="Microbiol. Resour. Announc.">
        <title>Genome annotations for the ascomycete fungi Trichoderma harzianum, Trichoderma aggressivum, and Purpureocillium lilacinum.</title>
        <authorList>
            <person name="Beijen E.P.W."/>
            <person name="Ohm R.A."/>
        </authorList>
    </citation>
    <scope>NUCLEOTIDE SEQUENCE [LARGE SCALE GENOMIC DNA]</scope>
    <source>
        <strain evidence="7 10">CBS 150709</strain>
    </source>
</reference>
<dbReference type="PANTHER" id="PTHR23023">
    <property type="entry name" value="DIMETHYLANILINE MONOOXYGENASE"/>
    <property type="match status" value="1"/>
</dbReference>
<dbReference type="EMBL" id="LCWV01000002">
    <property type="protein sequence ID" value="PWI75515.1"/>
    <property type="molecule type" value="Genomic_DNA"/>
</dbReference>
<gene>
    <name evidence="8" type="ORF">PCL_06173</name>
    <name evidence="7" type="ORF">Purlil1_4174</name>
</gene>
<dbReference type="Pfam" id="PF00743">
    <property type="entry name" value="FMO-like"/>
    <property type="match status" value="1"/>
</dbReference>
<evidence type="ECO:0000313" key="10">
    <source>
        <dbReference type="Proteomes" id="UP001287286"/>
    </source>
</evidence>
<name>A0A2U3ELY5_PURLI</name>
<evidence type="ECO:0000256" key="4">
    <source>
        <dbReference type="ARBA" id="ARBA00022857"/>
    </source>
</evidence>
<accession>A0A2U3ELY5</accession>
<proteinExistence type="inferred from homology"/>
<evidence type="ECO:0000313" key="9">
    <source>
        <dbReference type="Proteomes" id="UP000245956"/>
    </source>
</evidence>
<keyword evidence="3" id="KW-0274">FAD</keyword>